<dbReference type="Proteomes" id="UP000177097">
    <property type="component" value="Unassembled WGS sequence"/>
</dbReference>
<proteinExistence type="predicted"/>
<feature type="transmembrane region" description="Helical" evidence="1">
    <location>
        <begin position="43"/>
        <end position="62"/>
    </location>
</feature>
<dbReference type="EMBL" id="MGDX01000016">
    <property type="protein sequence ID" value="OGL71245.1"/>
    <property type="molecule type" value="Genomic_DNA"/>
</dbReference>
<comment type="caution">
    <text evidence="2">The sequence shown here is derived from an EMBL/GenBank/DDBJ whole genome shotgun (WGS) entry which is preliminary data.</text>
</comment>
<gene>
    <name evidence="2" type="ORF">A3C17_03795</name>
</gene>
<dbReference type="AlphaFoldDB" id="A0A1F7TZ12"/>
<evidence type="ECO:0000256" key="1">
    <source>
        <dbReference type="SAM" id="Phobius"/>
    </source>
</evidence>
<keyword evidence="1" id="KW-0472">Membrane</keyword>
<sequence>MDLCYAEASMTWWRKLFFVAGLVILTVGVVCNLQGVFGPKVDVFSLVLSGFSATFVIVLYLCSHQLHDEIFEQGLLTRESKFIAFMVPVMCVLFVIAVPWSPLVTVYLASILSLFASMPLPVKPMGNA</sequence>
<organism evidence="2 3">
    <name type="scientific">Candidatus Uhrbacteria bacterium RIFCSPHIGHO2_02_FULL_53_13</name>
    <dbReference type="NCBI Taxonomy" id="1802389"/>
    <lineage>
        <taxon>Bacteria</taxon>
        <taxon>Candidatus Uhriibacteriota</taxon>
    </lineage>
</organism>
<protein>
    <submittedName>
        <fullName evidence="2">Uncharacterized protein</fullName>
    </submittedName>
</protein>
<reference evidence="2 3" key="1">
    <citation type="journal article" date="2016" name="Nat. Commun.">
        <title>Thousands of microbial genomes shed light on interconnected biogeochemical processes in an aquifer system.</title>
        <authorList>
            <person name="Anantharaman K."/>
            <person name="Brown C.T."/>
            <person name="Hug L.A."/>
            <person name="Sharon I."/>
            <person name="Castelle C.J."/>
            <person name="Probst A.J."/>
            <person name="Thomas B.C."/>
            <person name="Singh A."/>
            <person name="Wilkins M.J."/>
            <person name="Karaoz U."/>
            <person name="Brodie E.L."/>
            <person name="Williams K.H."/>
            <person name="Hubbard S.S."/>
            <person name="Banfield J.F."/>
        </authorList>
    </citation>
    <scope>NUCLEOTIDE SEQUENCE [LARGE SCALE GENOMIC DNA]</scope>
</reference>
<feature type="transmembrane region" description="Helical" evidence="1">
    <location>
        <begin position="16"/>
        <end position="37"/>
    </location>
</feature>
<accession>A0A1F7TZ12</accession>
<keyword evidence="1" id="KW-0812">Transmembrane</keyword>
<keyword evidence="1" id="KW-1133">Transmembrane helix</keyword>
<feature type="transmembrane region" description="Helical" evidence="1">
    <location>
        <begin position="82"/>
        <end position="100"/>
    </location>
</feature>
<dbReference type="STRING" id="1802389.A3C17_03795"/>
<name>A0A1F7TZ12_9BACT</name>
<evidence type="ECO:0000313" key="2">
    <source>
        <dbReference type="EMBL" id="OGL71245.1"/>
    </source>
</evidence>
<evidence type="ECO:0000313" key="3">
    <source>
        <dbReference type="Proteomes" id="UP000177097"/>
    </source>
</evidence>